<dbReference type="InterPro" id="IPR020058">
    <property type="entry name" value="Glu/Gln-tRNA-synth_Ib_cat-dom"/>
</dbReference>
<dbReference type="GO" id="GO:0004818">
    <property type="term" value="F:glutamate-tRNA ligase activity"/>
    <property type="evidence" value="ECO:0007669"/>
    <property type="project" value="UniProtKB-UniRule"/>
</dbReference>
<feature type="binding site" evidence="8">
    <location>
        <position position="242"/>
    </location>
    <ligand>
        <name>ATP</name>
        <dbReference type="ChEBI" id="CHEBI:30616"/>
    </ligand>
</feature>
<dbReference type="InterPro" id="IPR001412">
    <property type="entry name" value="aa-tRNA-synth_I_CS"/>
</dbReference>
<feature type="short sequence motif" description="'HIGH' region" evidence="8">
    <location>
        <begin position="8"/>
        <end position="18"/>
    </location>
</feature>
<dbReference type="InterPro" id="IPR020751">
    <property type="entry name" value="aa-tRNA-synth_I_codon-bd_sub2"/>
</dbReference>
<keyword evidence="4 8" id="KW-0547">Nucleotide-binding</keyword>
<dbReference type="EMBL" id="RBIG01000001">
    <property type="protein sequence ID" value="RKQ73867.1"/>
    <property type="molecule type" value="Genomic_DNA"/>
</dbReference>
<feature type="domain" description="Aminoacyl-tRNA synthetase class I anticodon-binding" evidence="10">
    <location>
        <begin position="334"/>
        <end position="437"/>
    </location>
</feature>
<dbReference type="PRINTS" id="PR00987">
    <property type="entry name" value="TRNASYNTHGLU"/>
</dbReference>
<feature type="domain" description="Glutamyl/glutaminyl-tRNA synthetase class Ib catalytic" evidence="9">
    <location>
        <begin position="4"/>
        <end position="271"/>
    </location>
</feature>
<dbReference type="Pfam" id="PF19269">
    <property type="entry name" value="Anticodon_2"/>
    <property type="match status" value="1"/>
</dbReference>
<dbReference type="RefSeq" id="WP_121218945.1">
    <property type="nucleotide sequence ID" value="NZ_RBIG01000001.1"/>
</dbReference>
<keyword evidence="2 8" id="KW-0963">Cytoplasm</keyword>
<dbReference type="GO" id="GO:0005524">
    <property type="term" value="F:ATP binding"/>
    <property type="evidence" value="ECO:0007669"/>
    <property type="project" value="UniProtKB-UniRule"/>
</dbReference>
<dbReference type="Gene3D" id="1.10.10.350">
    <property type="match status" value="1"/>
</dbReference>
<dbReference type="GO" id="GO:0000049">
    <property type="term" value="F:tRNA binding"/>
    <property type="evidence" value="ECO:0007669"/>
    <property type="project" value="InterPro"/>
</dbReference>
<sequence length="440" mass="47939">MTLVRFAPSPTGRLHLGNAFIALVNFLFARKSGGRFLLRLDDTDQERSTAAFASAIESDLAWLGIEWDDFARQSDRLDCYDAAIDRLKASGRLYACYETPEELALKRKAQLNAGRPPVYDRAALVLSDADKTALEAKGIRPHWRFLLQGDDPRWADLVQGDSHIQIASMSDPVLVRADGVPLYTLASVMDDGEMGVTHIIRGADHLSNTGVQLQLFAALGFAAPAFAHLPLISDAEGQGLSKRIGSLSLESLREGGLEPLSIASLLLRLGQGEPPEPCPDWPSLIEAFDIAKFGHATPRLSEDDLTAMNAKLLHALPYAAVADRLPEGADAALWEAVKGNIQRLSDVADWQRVIAGTVETPPPEDPELLDKAAGLLPPDPWDASTWKAWTKAVQEATGRKGKALFLPLRLALTGREHGPELANLLPLIGRARVLDRLCRR</sequence>
<evidence type="ECO:0000259" key="9">
    <source>
        <dbReference type="Pfam" id="PF00749"/>
    </source>
</evidence>
<dbReference type="InterPro" id="IPR008925">
    <property type="entry name" value="aa_tRNA-synth_I_cd-bd_sf"/>
</dbReference>
<dbReference type="InterPro" id="IPR045462">
    <property type="entry name" value="aa-tRNA-synth_I_cd-bd"/>
</dbReference>
<dbReference type="HAMAP" id="MF_00022">
    <property type="entry name" value="Glu_tRNA_synth_type1"/>
    <property type="match status" value="1"/>
</dbReference>
<comment type="caution">
    <text evidence="11">The sequence shown here is derived from an EMBL/GenBank/DDBJ whole genome shotgun (WGS) entry which is preliminary data.</text>
</comment>
<evidence type="ECO:0000256" key="4">
    <source>
        <dbReference type="ARBA" id="ARBA00022741"/>
    </source>
</evidence>
<dbReference type="SUPFAM" id="SSF48163">
    <property type="entry name" value="An anticodon-binding domain of class I aminoacyl-tRNA synthetases"/>
    <property type="match status" value="1"/>
</dbReference>
<evidence type="ECO:0000313" key="11">
    <source>
        <dbReference type="EMBL" id="RKQ73867.1"/>
    </source>
</evidence>
<evidence type="ECO:0000256" key="7">
    <source>
        <dbReference type="ARBA" id="ARBA00023146"/>
    </source>
</evidence>
<dbReference type="Gene3D" id="3.40.50.620">
    <property type="entry name" value="HUPs"/>
    <property type="match status" value="1"/>
</dbReference>
<dbReference type="PANTHER" id="PTHR43311">
    <property type="entry name" value="GLUTAMATE--TRNA LIGASE"/>
    <property type="match status" value="1"/>
</dbReference>
<keyword evidence="7 8" id="KW-0030">Aminoacyl-tRNA synthetase</keyword>
<protein>
    <recommendedName>
        <fullName evidence="8">Glutamate--tRNA ligase</fullName>
        <ecNumber evidence="8">6.1.1.17</ecNumber>
    </recommendedName>
    <alternativeName>
        <fullName evidence="8">Glutamyl-tRNA synthetase</fullName>
        <shortName evidence="8">GluRS</shortName>
    </alternativeName>
</protein>
<dbReference type="EC" id="6.1.1.17" evidence="8"/>
<dbReference type="GO" id="GO:0005737">
    <property type="term" value="C:cytoplasm"/>
    <property type="evidence" value="ECO:0007669"/>
    <property type="project" value="UniProtKB-SubCell"/>
</dbReference>
<dbReference type="GO" id="GO:0006424">
    <property type="term" value="P:glutamyl-tRNA aminoacylation"/>
    <property type="evidence" value="ECO:0007669"/>
    <property type="project" value="UniProtKB-UniRule"/>
</dbReference>
<dbReference type="SUPFAM" id="SSF52374">
    <property type="entry name" value="Nucleotidylyl transferase"/>
    <property type="match status" value="1"/>
</dbReference>
<evidence type="ECO:0000256" key="3">
    <source>
        <dbReference type="ARBA" id="ARBA00022598"/>
    </source>
</evidence>
<comment type="catalytic activity">
    <reaction evidence="8">
        <text>tRNA(Glu) + L-glutamate + ATP = L-glutamyl-tRNA(Glu) + AMP + diphosphate</text>
        <dbReference type="Rhea" id="RHEA:23540"/>
        <dbReference type="Rhea" id="RHEA-COMP:9663"/>
        <dbReference type="Rhea" id="RHEA-COMP:9680"/>
        <dbReference type="ChEBI" id="CHEBI:29985"/>
        <dbReference type="ChEBI" id="CHEBI:30616"/>
        <dbReference type="ChEBI" id="CHEBI:33019"/>
        <dbReference type="ChEBI" id="CHEBI:78442"/>
        <dbReference type="ChEBI" id="CHEBI:78520"/>
        <dbReference type="ChEBI" id="CHEBI:456215"/>
        <dbReference type="EC" id="6.1.1.17"/>
    </reaction>
</comment>
<name>A0A420WS27_9PROT</name>
<dbReference type="AlphaFoldDB" id="A0A420WS27"/>
<dbReference type="Pfam" id="PF00749">
    <property type="entry name" value="tRNA-synt_1c"/>
    <property type="match status" value="1"/>
</dbReference>
<evidence type="ECO:0000256" key="2">
    <source>
        <dbReference type="ARBA" id="ARBA00022490"/>
    </source>
</evidence>
<reference evidence="11 12" key="1">
    <citation type="submission" date="2018-10" db="EMBL/GenBank/DDBJ databases">
        <title>Comparative analysis of microorganisms from saline springs in Andes Mountain Range, Colombia.</title>
        <authorList>
            <person name="Rubin E."/>
        </authorList>
    </citation>
    <scope>NUCLEOTIDE SEQUENCE [LARGE SCALE GENOMIC DNA]</scope>
    <source>
        <strain evidence="11 12">USBA 36</strain>
    </source>
</reference>
<evidence type="ECO:0000256" key="5">
    <source>
        <dbReference type="ARBA" id="ARBA00022840"/>
    </source>
</evidence>
<dbReference type="InterPro" id="IPR004527">
    <property type="entry name" value="Glu-tRNA-ligase_bac/mito"/>
</dbReference>
<dbReference type="PROSITE" id="PS00178">
    <property type="entry name" value="AA_TRNA_LIGASE_I"/>
    <property type="match status" value="1"/>
</dbReference>
<evidence type="ECO:0000256" key="8">
    <source>
        <dbReference type="HAMAP-Rule" id="MF_00022"/>
    </source>
</evidence>
<keyword evidence="6 8" id="KW-0648">Protein biosynthesis</keyword>
<organism evidence="11 12">
    <name type="scientific">Oceanibaculum indicum</name>
    <dbReference type="NCBI Taxonomy" id="526216"/>
    <lineage>
        <taxon>Bacteria</taxon>
        <taxon>Pseudomonadati</taxon>
        <taxon>Pseudomonadota</taxon>
        <taxon>Alphaproteobacteria</taxon>
        <taxon>Rhodospirillales</taxon>
        <taxon>Oceanibaculaceae</taxon>
        <taxon>Oceanibaculum</taxon>
    </lineage>
</organism>
<dbReference type="OrthoDB" id="9807503at2"/>
<comment type="subcellular location">
    <subcellularLocation>
        <location evidence="8">Cytoplasm</location>
    </subcellularLocation>
</comment>
<dbReference type="InterPro" id="IPR014729">
    <property type="entry name" value="Rossmann-like_a/b/a_fold"/>
</dbReference>
<comment type="similarity">
    <text evidence="1 8">Belongs to the class-I aminoacyl-tRNA synthetase family. Glutamate--tRNA ligase type 1 subfamily.</text>
</comment>
<proteinExistence type="inferred from homology"/>
<evidence type="ECO:0000313" key="12">
    <source>
        <dbReference type="Proteomes" id="UP000277424"/>
    </source>
</evidence>
<dbReference type="Proteomes" id="UP000277424">
    <property type="component" value="Unassembled WGS sequence"/>
</dbReference>
<feature type="short sequence motif" description="'KMSKS' region" evidence="8">
    <location>
        <begin position="239"/>
        <end position="243"/>
    </location>
</feature>
<comment type="function">
    <text evidence="8">Catalyzes the attachment of glutamate to tRNA(Glu) in a two-step reaction: glutamate is first activated by ATP to form Glu-AMP and then transferred to the acceptor end of tRNA(Glu).</text>
</comment>
<dbReference type="PANTHER" id="PTHR43311:SF2">
    <property type="entry name" value="GLUTAMATE--TRNA LIGASE, MITOCHONDRIAL-RELATED"/>
    <property type="match status" value="1"/>
</dbReference>
<keyword evidence="3 8" id="KW-0436">Ligase</keyword>
<gene>
    <name evidence="8" type="primary">gltX</name>
    <name evidence="11" type="ORF">BCL74_1659</name>
</gene>
<evidence type="ECO:0000256" key="6">
    <source>
        <dbReference type="ARBA" id="ARBA00022917"/>
    </source>
</evidence>
<dbReference type="InterPro" id="IPR049940">
    <property type="entry name" value="GluQ/Sye"/>
</dbReference>
<evidence type="ECO:0000256" key="1">
    <source>
        <dbReference type="ARBA" id="ARBA00007894"/>
    </source>
</evidence>
<comment type="caution">
    <text evidence="8">Lacks conserved residue(s) required for the propagation of feature annotation.</text>
</comment>
<dbReference type="InterPro" id="IPR000924">
    <property type="entry name" value="Glu/Gln-tRNA-synth"/>
</dbReference>
<evidence type="ECO:0000259" key="10">
    <source>
        <dbReference type="Pfam" id="PF19269"/>
    </source>
</evidence>
<keyword evidence="5 8" id="KW-0067">ATP-binding</keyword>
<comment type="subunit">
    <text evidence="8">Monomer.</text>
</comment>
<accession>A0A420WS27</accession>